<evidence type="ECO:0000313" key="2">
    <source>
        <dbReference type="Proteomes" id="UP000494165"/>
    </source>
</evidence>
<sequence length="137" mass="15638">MTAEWLFIRDFSKINFGEETNLLARTWHEGNLLPGYVNSNRRVAFFSHEGQVVTKDSEFEIFKGGSHIGWKPHRIGHDLHSKAFQVGKTVRNQPLYACRVIINGTFIYGQVCGNDVHIISKNEKTPELQAIDLLVLK</sequence>
<dbReference type="Proteomes" id="UP000494165">
    <property type="component" value="Unassembled WGS sequence"/>
</dbReference>
<comment type="caution">
    <text evidence="1">The sequence shown here is derived from an EMBL/GenBank/DDBJ whole genome shotgun (WGS) entry which is preliminary data.</text>
</comment>
<dbReference type="AlphaFoldDB" id="A0A8S1E0E0"/>
<evidence type="ECO:0000313" key="1">
    <source>
        <dbReference type="EMBL" id="CAB3385879.1"/>
    </source>
</evidence>
<protein>
    <submittedName>
        <fullName evidence="1">Uncharacterized protein</fullName>
    </submittedName>
</protein>
<organism evidence="1 2">
    <name type="scientific">Cloeon dipterum</name>
    <dbReference type="NCBI Taxonomy" id="197152"/>
    <lineage>
        <taxon>Eukaryota</taxon>
        <taxon>Metazoa</taxon>
        <taxon>Ecdysozoa</taxon>
        <taxon>Arthropoda</taxon>
        <taxon>Hexapoda</taxon>
        <taxon>Insecta</taxon>
        <taxon>Pterygota</taxon>
        <taxon>Palaeoptera</taxon>
        <taxon>Ephemeroptera</taxon>
        <taxon>Pisciforma</taxon>
        <taxon>Baetidae</taxon>
        <taxon>Cloeon</taxon>
    </lineage>
</organism>
<proteinExistence type="predicted"/>
<dbReference type="InterPro" id="IPR006616">
    <property type="entry name" value="DM9_repeat"/>
</dbReference>
<gene>
    <name evidence="1" type="ORF">CLODIP_2_CD05418</name>
</gene>
<dbReference type="OrthoDB" id="2142040at2759"/>
<accession>A0A8S1E0E0</accession>
<dbReference type="Pfam" id="PF11901">
    <property type="entry name" value="DM9"/>
    <property type="match status" value="1"/>
</dbReference>
<name>A0A8S1E0E0_9INSE</name>
<dbReference type="PANTHER" id="PTHR31649">
    <property type="entry name" value="AGAP009604-PA"/>
    <property type="match status" value="1"/>
</dbReference>
<keyword evidence="2" id="KW-1185">Reference proteome</keyword>
<dbReference type="PANTHER" id="PTHR31649:SF1">
    <property type="entry name" value="FARNESOIC ACID O-METHYL TRANSFERASE DOMAIN-CONTAINING PROTEIN"/>
    <property type="match status" value="1"/>
</dbReference>
<reference evidence="1 2" key="1">
    <citation type="submission" date="2020-04" db="EMBL/GenBank/DDBJ databases">
        <authorList>
            <person name="Alioto T."/>
            <person name="Alioto T."/>
            <person name="Gomez Garrido J."/>
        </authorList>
    </citation>
    <scope>NUCLEOTIDE SEQUENCE [LARGE SCALE GENOMIC DNA]</scope>
</reference>
<dbReference type="EMBL" id="CADEPI010000436">
    <property type="protein sequence ID" value="CAB3385879.1"/>
    <property type="molecule type" value="Genomic_DNA"/>
</dbReference>